<dbReference type="Proteomes" id="UP001177140">
    <property type="component" value="Unassembled WGS sequence"/>
</dbReference>
<gene>
    <name evidence="2" type="ORF">MKW94_011393</name>
</gene>
<reference evidence="2" key="1">
    <citation type="submission" date="2022-03" db="EMBL/GenBank/DDBJ databases">
        <title>A functionally conserved STORR gene fusion in Papaver species that diverged 16.8 million years ago.</title>
        <authorList>
            <person name="Catania T."/>
        </authorList>
    </citation>
    <scope>NUCLEOTIDE SEQUENCE</scope>
    <source>
        <strain evidence="2">S-191538</strain>
    </source>
</reference>
<dbReference type="Gene3D" id="1.25.10.10">
    <property type="entry name" value="Leucine-rich Repeat Variant"/>
    <property type="match status" value="1"/>
</dbReference>
<proteinExistence type="predicted"/>
<dbReference type="SUPFAM" id="SSF48371">
    <property type="entry name" value="ARM repeat"/>
    <property type="match status" value="1"/>
</dbReference>
<feature type="non-terminal residue" evidence="2">
    <location>
        <position position="1"/>
    </location>
</feature>
<dbReference type="PANTHER" id="PTHR19316">
    <property type="entry name" value="PROTEIN FOLDING REGULATOR"/>
    <property type="match status" value="1"/>
</dbReference>
<evidence type="ECO:0000313" key="3">
    <source>
        <dbReference type="Proteomes" id="UP001177140"/>
    </source>
</evidence>
<sequence length="162" mass="17827">EILIKLKSISFFENWVLAQDFCSLISHRDPDVIARTKALGAISSLIRDNKPGVAAFRLANGYGALRILVQYLLQENSSDCNELSAVMEESQLIDLLWSVCYNEPSSLREKGLLDLPGEDAPHQMPSLLALAPDTKSATGKKKDKKEEPLLILGLGPPSSHNR</sequence>
<dbReference type="PANTHER" id="PTHR19316:SF18">
    <property type="entry name" value="HSP70-BINDING PROTEIN 1"/>
    <property type="match status" value="1"/>
</dbReference>
<dbReference type="EMBL" id="JAJJMA010310446">
    <property type="protein sequence ID" value="MCL7048965.1"/>
    <property type="molecule type" value="Genomic_DNA"/>
</dbReference>
<evidence type="ECO:0000313" key="2">
    <source>
        <dbReference type="EMBL" id="MCL7048965.1"/>
    </source>
</evidence>
<evidence type="ECO:0000256" key="1">
    <source>
        <dbReference type="SAM" id="MobiDB-lite"/>
    </source>
</evidence>
<dbReference type="InterPro" id="IPR011989">
    <property type="entry name" value="ARM-like"/>
</dbReference>
<feature type="compositionally biased region" description="Low complexity" evidence="1">
    <location>
        <begin position="149"/>
        <end position="162"/>
    </location>
</feature>
<dbReference type="GO" id="GO:0000774">
    <property type="term" value="F:adenyl-nucleotide exchange factor activity"/>
    <property type="evidence" value="ECO:0007669"/>
    <property type="project" value="TreeGrafter"/>
</dbReference>
<feature type="region of interest" description="Disordered" evidence="1">
    <location>
        <begin position="123"/>
        <end position="162"/>
    </location>
</feature>
<dbReference type="GO" id="GO:0005783">
    <property type="term" value="C:endoplasmic reticulum"/>
    <property type="evidence" value="ECO:0007669"/>
    <property type="project" value="TreeGrafter"/>
</dbReference>
<organism evidence="2 3">
    <name type="scientific">Papaver nudicaule</name>
    <name type="common">Iceland poppy</name>
    <dbReference type="NCBI Taxonomy" id="74823"/>
    <lineage>
        <taxon>Eukaryota</taxon>
        <taxon>Viridiplantae</taxon>
        <taxon>Streptophyta</taxon>
        <taxon>Embryophyta</taxon>
        <taxon>Tracheophyta</taxon>
        <taxon>Spermatophyta</taxon>
        <taxon>Magnoliopsida</taxon>
        <taxon>Ranunculales</taxon>
        <taxon>Papaveraceae</taxon>
        <taxon>Papaveroideae</taxon>
        <taxon>Papaver</taxon>
    </lineage>
</organism>
<name>A0AA41VWT0_PAPNU</name>
<dbReference type="InterPro" id="IPR050693">
    <property type="entry name" value="Hsp70_NEF-Inhibitors"/>
</dbReference>
<dbReference type="InterPro" id="IPR016024">
    <property type="entry name" value="ARM-type_fold"/>
</dbReference>
<protein>
    <submittedName>
        <fullName evidence="2">Uncharacterized protein</fullName>
    </submittedName>
</protein>
<keyword evidence="3" id="KW-1185">Reference proteome</keyword>
<dbReference type="AlphaFoldDB" id="A0AA41VWT0"/>
<accession>A0AA41VWT0</accession>
<comment type="caution">
    <text evidence="2">The sequence shown here is derived from an EMBL/GenBank/DDBJ whole genome shotgun (WGS) entry which is preliminary data.</text>
</comment>